<dbReference type="OrthoDB" id="6901395at2"/>
<feature type="transmembrane region" description="Helical" evidence="2">
    <location>
        <begin position="21"/>
        <end position="39"/>
    </location>
</feature>
<name>A0A653B7A5_ECTOL</name>
<organism evidence="3">
    <name type="scientific">Ectopseudomonas oleovorans</name>
    <name type="common">Pseudomonas oleovorans</name>
    <dbReference type="NCBI Taxonomy" id="301"/>
    <lineage>
        <taxon>Bacteria</taxon>
        <taxon>Pseudomonadati</taxon>
        <taxon>Pseudomonadota</taxon>
        <taxon>Gammaproteobacteria</taxon>
        <taxon>Pseudomonadales</taxon>
        <taxon>Pseudomonadaceae</taxon>
        <taxon>Ectopseudomonas</taxon>
    </lineage>
</organism>
<evidence type="ECO:0000256" key="1">
    <source>
        <dbReference type="SAM" id="MobiDB-lite"/>
    </source>
</evidence>
<reference evidence="3" key="1">
    <citation type="submission" date="2018-11" db="EMBL/GenBank/DDBJ databases">
        <authorList>
            <consortium name="Genoscope - CEA"/>
            <person name="William W."/>
        </authorList>
    </citation>
    <scope>NUCLEOTIDE SEQUENCE [LARGE SCALE GENOMIC DNA]</scope>
    <source>
        <strain evidence="3">T9AD</strain>
    </source>
</reference>
<gene>
    <name evidence="3" type="ORF">POT9AD_3573</name>
</gene>
<keyword evidence="2" id="KW-0472">Membrane</keyword>
<dbReference type="EMBL" id="LR130779">
    <property type="protein sequence ID" value="VDN64548.1"/>
    <property type="molecule type" value="Genomic_DNA"/>
</dbReference>
<keyword evidence="2" id="KW-0812">Transmembrane</keyword>
<feature type="compositionally biased region" description="Polar residues" evidence="1">
    <location>
        <begin position="82"/>
        <end position="94"/>
    </location>
</feature>
<keyword evidence="2" id="KW-1133">Transmembrane helix</keyword>
<accession>A0A653B7A5</accession>
<feature type="region of interest" description="Disordered" evidence="1">
    <location>
        <begin position="65"/>
        <end position="98"/>
    </location>
</feature>
<proteinExistence type="predicted"/>
<sequence length="185" mass="21337">MKVDIHDRPQRKVSHARWRPYAAAIAVSALLSSGMMYLYSAEWGVTIDLQKLKEAFVVNGKAEPKSWSAEPAREQPKVIATPKTSVSQRTNAQTKNEESSAYYVHPKGMPPVDWGTYIRTFNSIFIQHPSCNPHDMKWTQMECSNFRARAMKRFGEEWNKNSYWDGSEIKNNKDADVIVNLELRW</sequence>
<dbReference type="AlphaFoldDB" id="A0A653B7A5"/>
<protein>
    <submittedName>
        <fullName evidence="3">Uncharacterized protein</fullName>
    </submittedName>
</protein>
<evidence type="ECO:0000256" key="2">
    <source>
        <dbReference type="SAM" id="Phobius"/>
    </source>
</evidence>
<evidence type="ECO:0000313" key="3">
    <source>
        <dbReference type="EMBL" id="VDN64548.1"/>
    </source>
</evidence>